<protein>
    <submittedName>
        <fullName evidence="1">Uncharacterized protein</fullName>
    </submittedName>
</protein>
<sequence>MDVASRGCLILHSYIVVPKPWKGNLIAARPYCSSIFITSLSTVLVRCDAGNATQQESWTSILQRVDLELAAGNETQALSLLETANLKGFGQAAQVPQRLYSLADLRLNDIDTSRFLSPVDTTLGNVQRNLQIAAALGGIVIWQALQPSQIQVLSALVALLLVSGIDLVVYNGGVQALLLDTIGRITSEKYKNRVAQHEAGHFLVAYLLGILPKDYTLSSLDAYLKEGSLSVQAGTRFVDTKFQEEVNSGKLSAGSLNKYSCIALAGVSTEYLLYGLAEGGLADIQQLDGLMRSLNFTQMKADSQVRWAVLNTVTILRRHKNILLKLASAMLSNKSVGECIELIECELQGAVDI</sequence>
<name>A0A8T2QRL6_CERRI</name>
<dbReference type="GO" id="GO:0004222">
    <property type="term" value="F:metalloendopeptidase activity"/>
    <property type="evidence" value="ECO:0007669"/>
    <property type="project" value="InterPro"/>
</dbReference>
<evidence type="ECO:0000313" key="1">
    <source>
        <dbReference type="EMBL" id="KAH7286607.1"/>
    </source>
</evidence>
<evidence type="ECO:0000313" key="2">
    <source>
        <dbReference type="Proteomes" id="UP000825935"/>
    </source>
</evidence>
<dbReference type="GO" id="GO:0004176">
    <property type="term" value="F:ATP-dependent peptidase activity"/>
    <property type="evidence" value="ECO:0007669"/>
    <property type="project" value="InterPro"/>
</dbReference>
<dbReference type="InterPro" id="IPR037219">
    <property type="entry name" value="Peptidase_M41-like"/>
</dbReference>
<keyword evidence="2" id="KW-1185">Reference proteome</keyword>
<dbReference type="GO" id="GO:0006508">
    <property type="term" value="P:proteolysis"/>
    <property type="evidence" value="ECO:0007669"/>
    <property type="project" value="InterPro"/>
</dbReference>
<dbReference type="FunFam" id="1.20.58.760:FF:000009">
    <property type="entry name" value="Translation initiation factor 3 subunit I"/>
    <property type="match status" value="1"/>
</dbReference>
<dbReference type="PANTHER" id="PTHR33471:SF1">
    <property type="entry name" value="OS01G0382700 PROTEIN"/>
    <property type="match status" value="1"/>
</dbReference>
<comment type="caution">
    <text evidence="1">The sequence shown here is derived from an EMBL/GenBank/DDBJ whole genome shotgun (WGS) entry which is preliminary data.</text>
</comment>
<dbReference type="SUPFAM" id="SSF140990">
    <property type="entry name" value="FtsH protease domain-like"/>
    <property type="match status" value="1"/>
</dbReference>
<dbReference type="Gene3D" id="1.20.58.760">
    <property type="entry name" value="Peptidase M41"/>
    <property type="match status" value="1"/>
</dbReference>
<organism evidence="1 2">
    <name type="scientific">Ceratopteris richardii</name>
    <name type="common">Triangle waterfern</name>
    <dbReference type="NCBI Taxonomy" id="49495"/>
    <lineage>
        <taxon>Eukaryota</taxon>
        <taxon>Viridiplantae</taxon>
        <taxon>Streptophyta</taxon>
        <taxon>Embryophyta</taxon>
        <taxon>Tracheophyta</taxon>
        <taxon>Polypodiopsida</taxon>
        <taxon>Polypodiidae</taxon>
        <taxon>Polypodiales</taxon>
        <taxon>Pteridineae</taxon>
        <taxon>Pteridaceae</taxon>
        <taxon>Parkerioideae</taxon>
        <taxon>Ceratopteris</taxon>
    </lineage>
</organism>
<gene>
    <name evidence="1" type="ORF">KP509_32G014800</name>
</gene>
<dbReference type="OrthoDB" id="66620at2759"/>
<reference evidence="1" key="1">
    <citation type="submission" date="2021-08" db="EMBL/GenBank/DDBJ databases">
        <title>WGS assembly of Ceratopteris richardii.</title>
        <authorList>
            <person name="Marchant D.B."/>
            <person name="Chen G."/>
            <person name="Jenkins J."/>
            <person name="Shu S."/>
            <person name="Leebens-Mack J."/>
            <person name="Grimwood J."/>
            <person name="Schmutz J."/>
            <person name="Soltis P."/>
            <person name="Soltis D."/>
            <person name="Chen Z.-H."/>
        </authorList>
    </citation>
    <scope>NUCLEOTIDE SEQUENCE</scope>
    <source>
        <strain evidence="1">Whitten #5841</strain>
        <tissue evidence="1">Leaf</tissue>
    </source>
</reference>
<dbReference type="OMA" id="NRFACVA"/>
<dbReference type="EMBL" id="CM035437">
    <property type="protein sequence ID" value="KAH7286607.1"/>
    <property type="molecule type" value="Genomic_DNA"/>
</dbReference>
<dbReference type="GO" id="GO:0005524">
    <property type="term" value="F:ATP binding"/>
    <property type="evidence" value="ECO:0007669"/>
    <property type="project" value="InterPro"/>
</dbReference>
<proteinExistence type="predicted"/>
<dbReference type="AlphaFoldDB" id="A0A8T2QRL6"/>
<dbReference type="PANTHER" id="PTHR33471">
    <property type="entry name" value="ATP-DEPENDENT ZINC METALLOPROTEASE-RELATED"/>
    <property type="match status" value="1"/>
</dbReference>
<accession>A0A8T2QRL6</accession>
<dbReference type="Proteomes" id="UP000825935">
    <property type="component" value="Chromosome 32"/>
</dbReference>